<evidence type="ECO:0000256" key="1">
    <source>
        <dbReference type="ARBA" id="ARBA00004496"/>
    </source>
</evidence>
<dbReference type="PANTHER" id="PTHR11946:SF93">
    <property type="entry name" value="VALINE--TRNA LIGASE, CHLOROPLASTIC_MITOCHONDRIAL 2"/>
    <property type="match status" value="1"/>
</dbReference>
<dbReference type="Gene3D" id="3.40.50.620">
    <property type="entry name" value="HUPs"/>
    <property type="match status" value="2"/>
</dbReference>
<feature type="short sequence motif" description="'HIGH' region" evidence="11">
    <location>
        <begin position="49"/>
        <end position="59"/>
    </location>
</feature>
<comment type="subunit">
    <text evidence="2 11">Monomer.</text>
</comment>
<protein>
    <recommendedName>
        <fullName evidence="11">Valine--tRNA ligase</fullName>
        <ecNumber evidence="11">6.1.1.9</ecNumber>
    </recommendedName>
    <alternativeName>
        <fullName evidence="11">Valyl-tRNA synthetase</fullName>
        <shortName evidence="11">ValRS</shortName>
    </alternativeName>
</protein>
<dbReference type="GO" id="GO:0004832">
    <property type="term" value="F:valine-tRNA ligase activity"/>
    <property type="evidence" value="ECO:0007669"/>
    <property type="project" value="UniProtKB-UniRule"/>
</dbReference>
<evidence type="ECO:0000256" key="7">
    <source>
        <dbReference type="ARBA" id="ARBA00022917"/>
    </source>
</evidence>
<keyword evidence="16" id="KW-1185">Reference proteome</keyword>
<dbReference type="Proteomes" id="UP000197025">
    <property type="component" value="Unassembled WGS sequence"/>
</dbReference>
<evidence type="ECO:0000256" key="8">
    <source>
        <dbReference type="ARBA" id="ARBA00023054"/>
    </source>
</evidence>
<dbReference type="PANTHER" id="PTHR11946">
    <property type="entry name" value="VALYL-TRNA SYNTHETASES"/>
    <property type="match status" value="1"/>
</dbReference>
<dbReference type="Pfam" id="PF10458">
    <property type="entry name" value="Val_tRNA-synt_C"/>
    <property type="match status" value="1"/>
</dbReference>
<comment type="domain">
    <text evidence="11">The C-terminal coiled-coil domain is crucial for aminoacylation activity.</text>
</comment>
<reference evidence="16" key="1">
    <citation type="submission" date="2017-06" db="EMBL/GenBank/DDBJ databases">
        <authorList>
            <person name="Varghese N."/>
            <person name="Submissions S."/>
        </authorList>
    </citation>
    <scope>NUCLEOTIDE SEQUENCE [LARGE SCALE GENOMIC DNA]</scope>
    <source>
        <strain evidence="16">JAD2</strain>
    </source>
</reference>
<evidence type="ECO:0000313" key="16">
    <source>
        <dbReference type="Proteomes" id="UP000197025"/>
    </source>
</evidence>
<keyword evidence="9 11" id="KW-0030">Aminoacyl-tRNA synthetase</keyword>
<dbReference type="InterPro" id="IPR009008">
    <property type="entry name" value="Val/Leu/Ile-tRNA-synth_edit"/>
</dbReference>
<dbReference type="EMBL" id="FYEK01000027">
    <property type="protein sequence ID" value="SNB64943.1"/>
    <property type="molecule type" value="Genomic_DNA"/>
</dbReference>
<dbReference type="InParanoid" id="A0A212QZH0"/>
<dbReference type="CDD" id="cd07962">
    <property type="entry name" value="Anticodon_Ia_Val"/>
    <property type="match status" value="1"/>
</dbReference>
<keyword evidence="7 11" id="KW-0648">Protein biosynthesis</keyword>
<dbReference type="EC" id="6.1.1.9" evidence="11"/>
<evidence type="ECO:0000256" key="11">
    <source>
        <dbReference type="HAMAP-Rule" id="MF_02004"/>
    </source>
</evidence>
<feature type="coiled-coil region" evidence="11">
    <location>
        <begin position="838"/>
        <end position="899"/>
    </location>
</feature>
<dbReference type="InterPro" id="IPR001412">
    <property type="entry name" value="aa-tRNA-synth_I_CS"/>
</dbReference>
<dbReference type="FunFam" id="1.10.730.10:FF:000014">
    <property type="entry name" value="Valine--tRNA ligase"/>
    <property type="match status" value="1"/>
</dbReference>
<evidence type="ECO:0000256" key="5">
    <source>
        <dbReference type="ARBA" id="ARBA00022741"/>
    </source>
</evidence>
<dbReference type="GO" id="GO:0005524">
    <property type="term" value="F:ATP binding"/>
    <property type="evidence" value="ECO:0007669"/>
    <property type="project" value="UniProtKB-UniRule"/>
</dbReference>
<comment type="subcellular location">
    <subcellularLocation>
        <location evidence="1 11">Cytoplasm</location>
    </subcellularLocation>
</comment>
<dbReference type="InterPro" id="IPR013155">
    <property type="entry name" value="M/V/L/I-tRNA-synth_anticd-bd"/>
</dbReference>
<dbReference type="NCBIfam" id="TIGR00422">
    <property type="entry name" value="valS"/>
    <property type="match status" value="1"/>
</dbReference>
<evidence type="ECO:0000259" key="14">
    <source>
        <dbReference type="Pfam" id="PF10458"/>
    </source>
</evidence>
<dbReference type="InterPro" id="IPR037118">
    <property type="entry name" value="Val-tRNA_synth_C_sf"/>
</dbReference>
<name>A0A212QZH0_9CHLR</name>
<dbReference type="FunFam" id="3.40.50.620:FF:000098">
    <property type="entry name" value="Valine--tRNA ligase"/>
    <property type="match status" value="1"/>
</dbReference>
<evidence type="ECO:0000259" key="12">
    <source>
        <dbReference type="Pfam" id="PF00133"/>
    </source>
</evidence>
<dbReference type="GO" id="GO:0006438">
    <property type="term" value="P:valyl-tRNA aminoacylation"/>
    <property type="evidence" value="ECO:0007669"/>
    <property type="project" value="UniProtKB-UniRule"/>
</dbReference>
<feature type="binding site" evidence="11">
    <location>
        <position position="550"/>
    </location>
    <ligand>
        <name>ATP</name>
        <dbReference type="ChEBI" id="CHEBI:30616"/>
    </ligand>
</feature>
<dbReference type="FunCoup" id="A0A212QZH0">
    <property type="interactions" value="450"/>
</dbReference>
<dbReference type="InterPro" id="IPR002300">
    <property type="entry name" value="aa-tRNA-synth_Ia"/>
</dbReference>
<gene>
    <name evidence="11" type="primary">valS</name>
    <name evidence="15" type="ORF">SAMN02746019_00008980</name>
</gene>
<keyword evidence="4 11" id="KW-0436">Ligase</keyword>
<keyword evidence="8 11" id="KW-0175">Coiled coil</keyword>
<keyword evidence="6 11" id="KW-0067">ATP-binding</keyword>
<evidence type="ECO:0000256" key="2">
    <source>
        <dbReference type="ARBA" id="ARBA00011245"/>
    </source>
</evidence>
<keyword evidence="5 11" id="KW-0547">Nucleotide-binding</keyword>
<evidence type="ECO:0000313" key="15">
    <source>
        <dbReference type="EMBL" id="SNB64943.1"/>
    </source>
</evidence>
<dbReference type="InterPro" id="IPR002303">
    <property type="entry name" value="Valyl-tRNA_ligase"/>
</dbReference>
<organism evidence="15 16">
    <name type="scientific">Thermoflexus hugenholtzii JAD2</name>
    <dbReference type="NCBI Taxonomy" id="877466"/>
    <lineage>
        <taxon>Bacteria</taxon>
        <taxon>Bacillati</taxon>
        <taxon>Chloroflexota</taxon>
        <taxon>Thermoflexia</taxon>
        <taxon>Thermoflexales</taxon>
        <taxon>Thermoflexaceae</taxon>
        <taxon>Thermoflexus</taxon>
    </lineage>
</organism>
<evidence type="ECO:0000259" key="13">
    <source>
        <dbReference type="Pfam" id="PF08264"/>
    </source>
</evidence>
<comment type="catalytic activity">
    <reaction evidence="10 11">
        <text>tRNA(Val) + L-valine + ATP = L-valyl-tRNA(Val) + AMP + diphosphate</text>
        <dbReference type="Rhea" id="RHEA:10704"/>
        <dbReference type="Rhea" id="RHEA-COMP:9672"/>
        <dbReference type="Rhea" id="RHEA-COMP:9708"/>
        <dbReference type="ChEBI" id="CHEBI:30616"/>
        <dbReference type="ChEBI" id="CHEBI:33019"/>
        <dbReference type="ChEBI" id="CHEBI:57762"/>
        <dbReference type="ChEBI" id="CHEBI:78442"/>
        <dbReference type="ChEBI" id="CHEBI:78537"/>
        <dbReference type="ChEBI" id="CHEBI:456215"/>
        <dbReference type="EC" id="6.1.1.9"/>
    </reaction>
</comment>
<dbReference type="HAMAP" id="MF_02004">
    <property type="entry name" value="Val_tRNA_synth_type1"/>
    <property type="match status" value="1"/>
</dbReference>
<feature type="domain" description="Aminoacyl-tRNA synthetase class Ia" evidence="12">
    <location>
        <begin position="21"/>
        <end position="587"/>
    </location>
</feature>
<dbReference type="SUPFAM" id="SSF52374">
    <property type="entry name" value="Nucleotidylyl transferase"/>
    <property type="match status" value="1"/>
</dbReference>
<dbReference type="InterPro" id="IPR010978">
    <property type="entry name" value="tRNA-bd_arm"/>
</dbReference>
<evidence type="ECO:0000256" key="3">
    <source>
        <dbReference type="ARBA" id="ARBA00022490"/>
    </source>
</evidence>
<comment type="domain">
    <text evidence="11">ValRS has two distinct active sites: one for aminoacylation and one for editing. The misactivated threonine is translocated from the active site to the editing site.</text>
</comment>
<comment type="similarity">
    <text evidence="11">Belongs to the class-I aminoacyl-tRNA synthetase family. ValS type 1 subfamily.</text>
</comment>
<comment type="function">
    <text evidence="11">Catalyzes the attachment of valine to tRNA(Val). As ValRS can inadvertently accommodate and process structurally similar amino acids such as threonine, to avoid such errors, it has a 'posttransfer' editing activity that hydrolyzes mischarged Thr-tRNA(Val) in a tRNA-dependent manner.</text>
</comment>
<dbReference type="SUPFAM" id="SSF47323">
    <property type="entry name" value="Anticodon-binding domain of a subclass of class I aminoacyl-tRNA synthetases"/>
    <property type="match status" value="1"/>
</dbReference>
<dbReference type="InterPro" id="IPR033705">
    <property type="entry name" value="Anticodon_Ia_Val"/>
</dbReference>
<dbReference type="Pfam" id="PF08264">
    <property type="entry name" value="Anticodon_1"/>
    <property type="match status" value="1"/>
</dbReference>
<dbReference type="Pfam" id="PF00133">
    <property type="entry name" value="tRNA-synt_1"/>
    <property type="match status" value="1"/>
</dbReference>
<dbReference type="PROSITE" id="PS00178">
    <property type="entry name" value="AA_TRNA_LIGASE_I"/>
    <property type="match status" value="1"/>
</dbReference>
<dbReference type="SUPFAM" id="SSF50677">
    <property type="entry name" value="ValRS/IleRS/LeuRS editing domain"/>
    <property type="match status" value="1"/>
</dbReference>
<dbReference type="Gene3D" id="3.90.740.10">
    <property type="entry name" value="Valyl/Leucyl/Isoleucyl-tRNA synthetase, editing domain"/>
    <property type="match status" value="1"/>
</dbReference>
<dbReference type="CDD" id="cd00817">
    <property type="entry name" value="ValRS_core"/>
    <property type="match status" value="1"/>
</dbReference>
<dbReference type="GO" id="GO:0002161">
    <property type="term" value="F:aminoacyl-tRNA deacylase activity"/>
    <property type="evidence" value="ECO:0007669"/>
    <property type="project" value="InterPro"/>
</dbReference>
<dbReference type="SUPFAM" id="SSF46589">
    <property type="entry name" value="tRNA-binding arm"/>
    <property type="match status" value="1"/>
</dbReference>
<sequence>MAMETMALPKTFNPQEIEEPIYQWWEQRGFFTPRIDPARRPFVISMPPPNVTGELHMGHAMFVTLEDLMIRYHRMKGEPTLWVPGTDHAGIATQVMVEREIAKEGLTRHQLGRERFLERVWAWKEKYGGTITRQLRRLGASCDWTRERFTMDPVYSRAVREAFVRLYERGLIYRGEYLINWCPRCETALSDLEVEREEEEEGLLYYVRYPLIGEGWEGPTAPWGSGRWAEGARDFITVATTRPETLLGDTAVAVHPEDARYAQQVGRTAVLPALGRRIPILADPAVDRDFGTGAVKVTPGHDPTDYEIGERHGLPRVNVMNPDATINENGGPYAGMDRFRAREAIVADLQKEGLLEKIEPHRYAPGRCQRCGTIVEPMLSLQWFVNVKPLAEEAIRAVKEGRIRILPERFERDYFRWLEHIRPWCISRQLWWGHRIPAWYCDDCGHITVAREDPTACARCGSARIHQDEDVLDTWFSSALWPFATLGWPDDTEDLRYFYPTTVMETGYDILFFWVARMVMMGLAMTGEVPFRIVYLHGLVRDEKGEKMSKTKGNVIDPLVVIRDYGADALRFTLATGSTPGNDMRLSLQRVEGNRNFANKLWNAARFILGALSGPLRRPSWDDPTLTLPDRWILSRYHRTVAAVTQALDAFDFGEAGRRIYEFTWGEFCDWYIEIAKEPLYRGSEDDAARTRGILVYVLDGILRLLHPFMPFITEALWGYLKRAGAVDDAEALIVAAWPISGPVDERAEAEMQALIETVRTIRNAREAHRVPSERRIPAWIAAKEALPVLEGHRHLLATLARVDPDRLVLAAEFPEPPPEAVIYPAGSIQIYLPVAGLVDRAAERARLERELEDLEARIAKTEALLASEFSVRAPAAVVEKERRKLEELKARREQLRAEWERLRE</sequence>
<dbReference type="RefSeq" id="WP_200808122.1">
    <property type="nucleotide sequence ID" value="NZ_FYEK01000027.1"/>
</dbReference>
<dbReference type="InterPro" id="IPR014729">
    <property type="entry name" value="Rossmann-like_a/b/a_fold"/>
</dbReference>
<feature type="short sequence motif" description="'KMSKS' region" evidence="11">
    <location>
        <begin position="547"/>
        <end position="551"/>
    </location>
</feature>
<dbReference type="Gene3D" id="1.10.287.380">
    <property type="entry name" value="Valyl-tRNA synthetase, C-terminal domain"/>
    <property type="match status" value="1"/>
</dbReference>
<evidence type="ECO:0000256" key="9">
    <source>
        <dbReference type="ARBA" id="ARBA00023146"/>
    </source>
</evidence>
<dbReference type="NCBIfam" id="NF004349">
    <property type="entry name" value="PRK05729.1"/>
    <property type="match status" value="1"/>
</dbReference>
<keyword evidence="3 11" id="KW-0963">Cytoplasm</keyword>
<dbReference type="PRINTS" id="PR00986">
    <property type="entry name" value="TRNASYNTHVAL"/>
</dbReference>
<feature type="domain" description="Methionyl/Valyl/Leucyl/Isoleucyl-tRNA synthetase anticodon-binding" evidence="13">
    <location>
        <begin position="630"/>
        <end position="774"/>
    </location>
</feature>
<dbReference type="Gene3D" id="1.10.730.10">
    <property type="entry name" value="Isoleucyl-tRNA Synthetase, Domain 1"/>
    <property type="match status" value="1"/>
</dbReference>
<dbReference type="InterPro" id="IPR019499">
    <property type="entry name" value="Val-tRNA_synth_tRNA-bd"/>
</dbReference>
<feature type="domain" description="Valyl-tRNA synthetase tRNA-binding arm" evidence="14">
    <location>
        <begin position="842"/>
        <end position="903"/>
    </location>
</feature>
<dbReference type="AlphaFoldDB" id="A0A212QZH0"/>
<dbReference type="FunFam" id="3.40.50.620:FF:000032">
    <property type="entry name" value="Valine--tRNA ligase"/>
    <property type="match status" value="1"/>
</dbReference>
<evidence type="ECO:0000256" key="10">
    <source>
        <dbReference type="ARBA" id="ARBA00047552"/>
    </source>
</evidence>
<evidence type="ECO:0000256" key="6">
    <source>
        <dbReference type="ARBA" id="ARBA00022840"/>
    </source>
</evidence>
<evidence type="ECO:0000256" key="4">
    <source>
        <dbReference type="ARBA" id="ARBA00022598"/>
    </source>
</evidence>
<proteinExistence type="inferred from homology"/>
<accession>A0A212QZH0</accession>
<dbReference type="GO" id="GO:0005829">
    <property type="term" value="C:cytosol"/>
    <property type="evidence" value="ECO:0007669"/>
    <property type="project" value="TreeGrafter"/>
</dbReference>
<dbReference type="InterPro" id="IPR009080">
    <property type="entry name" value="tRNAsynth_Ia_anticodon-bd"/>
</dbReference>